<proteinExistence type="inferred from homology"/>
<feature type="transmembrane region" description="Helical" evidence="8">
    <location>
        <begin position="189"/>
        <end position="207"/>
    </location>
</feature>
<dbReference type="Pfam" id="PF01694">
    <property type="entry name" value="Rhomboid"/>
    <property type="match status" value="1"/>
</dbReference>
<keyword evidence="10" id="KW-0418">Kinase</keyword>
<dbReference type="AlphaFoldDB" id="A0A8H6T7Q4"/>
<dbReference type="InterPro" id="IPR035952">
    <property type="entry name" value="Rhomboid-like_sf"/>
</dbReference>
<keyword evidence="4" id="KW-0378">Hydrolase</keyword>
<evidence type="ECO:0000313" key="10">
    <source>
        <dbReference type="EMBL" id="KAF7313655.1"/>
    </source>
</evidence>
<feature type="transmembrane region" description="Helical" evidence="8">
    <location>
        <begin position="249"/>
        <end position="265"/>
    </location>
</feature>
<evidence type="ECO:0000313" key="11">
    <source>
        <dbReference type="Proteomes" id="UP000613580"/>
    </source>
</evidence>
<evidence type="ECO:0000256" key="7">
    <source>
        <dbReference type="SAM" id="MobiDB-lite"/>
    </source>
</evidence>
<evidence type="ECO:0000256" key="4">
    <source>
        <dbReference type="ARBA" id="ARBA00022801"/>
    </source>
</evidence>
<comment type="subcellular location">
    <subcellularLocation>
        <location evidence="1">Membrane</location>
        <topology evidence="1">Multi-pass membrane protein</topology>
    </subcellularLocation>
</comment>
<feature type="transmembrane region" description="Helical" evidence="8">
    <location>
        <begin position="135"/>
        <end position="156"/>
    </location>
</feature>
<feature type="transmembrane region" description="Helical" evidence="8">
    <location>
        <begin position="163"/>
        <end position="183"/>
    </location>
</feature>
<evidence type="ECO:0000256" key="1">
    <source>
        <dbReference type="ARBA" id="ARBA00004141"/>
    </source>
</evidence>
<sequence>MLLLRVHQLRVAHARVRLSPSLFTPPKRSSLPTHTFAKRFRSHGRGSSSNRSSRGQSKSFSLDDIPTNTVFWSIIGINGAVFGLSWWARQKLVVERDPTWMRWLQDNFYLSWKNLQAGRVWTLVTSMFTHSNSDISHILFNGFTFYFMAPMTLNILGSKQFLLLYIGGGIAADLIAMAYKRIFQNGRDPYTVGASAAIYSMLSFLACAAPRMQLLLYGIVPVPIWLVVSGSFAYESYRTAKETGGTTDTLGHIGGIISGVGYFLLRRYRVF</sequence>
<gene>
    <name evidence="10" type="ORF">HMN09_00522000</name>
</gene>
<keyword evidence="5 8" id="KW-1133">Transmembrane helix</keyword>
<dbReference type="Proteomes" id="UP000613580">
    <property type="component" value="Unassembled WGS sequence"/>
</dbReference>
<feature type="compositionally biased region" description="Low complexity" evidence="7">
    <location>
        <begin position="45"/>
        <end position="60"/>
    </location>
</feature>
<comment type="similarity">
    <text evidence="2">Belongs to the peptidase S54 family.</text>
</comment>
<name>A0A8H6T7Q4_MYCCL</name>
<protein>
    <submittedName>
        <fullName evidence="10">TKL/TKL-ccin protein kinase</fullName>
    </submittedName>
</protein>
<keyword evidence="10" id="KW-0808">Transferase</keyword>
<feature type="transmembrane region" description="Helical" evidence="8">
    <location>
        <begin position="69"/>
        <end position="88"/>
    </location>
</feature>
<dbReference type="SUPFAM" id="SSF144091">
    <property type="entry name" value="Rhomboid-like"/>
    <property type="match status" value="1"/>
</dbReference>
<dbReference type="GO" id="GO:0016020">
    <property type="term" value="C:membrane"/>
    <property type="evidence" value="ECO:0007669"/>
    <property type="project" value="UniProtKB-SubCell"/>
</dbReference>
<dbReference type="GO" id="GO:0004252">
    <property type="term" value="F:serine-type endopeptidase activity"/>
    <property type="evidence" value="ECO:0007669"/>
    <property type="project" value="InterPro"/>
</dbReference>
<dbReference type="OrthoDB" id="418595at2759"/>
<reference evidence="10" key="1">
    <citation type="submission" date="2020-05" db="EMBL/GenBank/DDBJ databases">
        <title>Mycena genomes resolve the evolution of fungal bioluminescence.</title>
        <authorList>
            <person name="Tsai I.J."/>
        </authorList>
    </citation>
    <scope>NUCLEOTIDE SEQUENCE</scope>
    <source>
        <strain evidence="10">110903Hualien_Pintung</strain>
    </source>
</reference>
<evidence type="ECO:0000256" key="6">
    <source>
        <dbReference type="ARBA" id="ARBA00023136"/>
    </source>
</evidence>
<evidence type="ECO:0000256" key="3">
    <source>
        <dbReference type="ARBA" id="ARBA00022692"/>
    </source>
</evidence>
<comment type="caution">
    <text evidence="10">The sequence shown here is derived from an EMBL/GenBank/DDBJ whole genome shotgun (WGS) entry which is preliminary data.</text>
</comment>
<evidence type="ECO:0000256" key="2">
    <source>
        <dbReference type="ARBA" id="ARBA00009045"/>
    </source>
</evidence>
<feature type="transmembrane region" description="Helical" evidence="8">
    <location>
        <begin position="214"/>
        <end position="234"/>
    </location>
</feature>
<keyword evidence="3 8" id="KW-0812">Transmembrane</keyword>
<dbReference type="GO" id="GO:0016301">
    <property type="term" value="F:kinase activity"/>
    <property type="evidence" value="ECO:0007669"/>
    <property type="project" value="UniProtKB-KW"/>
</dbReference>
<dbReference type="InterPro" id="IPR022764">
    <property type="entry name" value="Peptidase_S54_rhomboid_dom"/>
</dbReference>
<dbReference type="PANTHER" id="PTHR43731">
    <property type="entry name" value="RHOMBOID PROTEASE"/>
    <property type="match status" value="1"/>
</dbReference>
<accession>A0A8H6T7Q4</accession>
<evidence type="ECO:0000259" key="9">
    <source>
        <dbReference type="Pfam" id="PF01694"/>
    </source>
</evidence>
<dbReference type="InterPro" id="IPR050925">
    <property type="entry name" value="Rhomboid_protease_S54"/>
</dbReference>
<evidence type="ECO:0000256" key="8">
    <source>
        <dbReference type="SAM" id="Phobius"/>
    </source>
</evidence>
<keyword evidence="6 8" id="KW-0472">Membrane</keyword>
<dbReference type="Gene3D" id="1.20.1540.10">
    <property type="entry name" value="Rhomboid-like"/>
    <property type="match status" value="1"/>
</dbReference>
<feature type="domain" description="Peptidase S54 rhomboid" evidence="9">
    <location>
        <begin position="118"/>
        <end position="266"/>
    </location>
</feature>
<keyword evidence="11" id="KW-1185">Reference proteome</keyword>
<dbReference type="EMBL" id="JACAZE010000006">
    <property type="protein sequence ID" value="KAF7313655.1"/>
    <property type="molecule type" value="Genomic_DNA"/>
</dbReference>
<dbReference type="PANTHER" id="PTHR43731:SF14">
    <property type="entry name" value="PRESENILIN-ASSOCIATED RHOMBOID-LIKE PROTEIN, MITOCHONDRIAL"/>
    <property type="match status" value="1"/>
</dbReference>
<organism evidence="10 11">
    <name type="scientific">Mycena chlorophos</name>
    <name type="common">Agaric fungus</name>
    <name type="synonym">Agaricus chlorophos</name>
    <dbReference type="NCBI Taxonomy" id="658473"/>
    <lineage>
        <taxon>Eukaryota</taxon>
        <taxon>Fungi</taxon>
        <taxon>Dikarya</taxon>
        <taxon>Basidiomycota</taxon>
        <taxon>Agaricomycotina</taxon>
        <taxon>Agaricomycetes</taxon>
        <taxon>Agaricomycetidae</taxon>
        <taxon>Agaricales</taxon>
        <taxon>Marasmiineae</taxon>
        <taxon>Mycenaceae</taxon>
        <taxon>Mycena</taxon>
    </lineage>
</organism>
<evidence type="ECO:0000256" key="5">
    <source>
        <dbReference type="ARBA" id="ARBA00022989"/>
    </source>
</evidence>
<feature type="region of interest" description="Disordered" evidence="7">
    <location>
        <begin position="40"/>
        <end position="60"/>
    </location>
</feature>